<protein>
    <submittedName>
        <fullName evidence="2">Uncharacterized protein</fullName>
    </submittedName>
</protein>
<dbReference type="SUPFAM" id="SSF52047">
    <property type="entry name" value="RNI-like"/>
    <property type="match status" value="1"/>
</dbReference>
<dbReference type="EMBL" id="KV442107">
    <property type="protein sequence ID" value="OAQ23827.1"/>
    <property type="molecule type" value="Genomic_DNA"/>
</dbReference>
<proteinExistence type="predicted"/>
<feature type="compositionally biased region" description="Basic and acidic residues" evidence="1">
    <location>
        <begin position="335"/>
        <end position="348"/>
    </location>
</feature>
<evidence type="ECO:0000313" key="2">
    <source>
        <dbReference type="EMBL" id="OAQ23827.1"/>
    </source>
</evidence>
<evidence type="ECO:0000256" key="1">
    <source>
        <dbReference type="SAM" id="MobiDB-lite"/>
    </source>
</evidence>
<organism evidence="2 3">
    <name type="scientific">Linnemannia elongata AG-77</name>
    <dbReference type="NCBI Taxonomy" id="1314771"/>
    <lineage>
        <taxon>Eukaryota</taxon>
        <taxon>Fungi</taxon>
        <taxon>Fungi incertae sedis</taxon>
        <taxon>Mucoromycota</taxon>
        <taxon>Mortierellomycotina</taxon>
        <taxon>Mortierellomycetes</taxon>
        <taxon>Mortierellales</taxon>
        <taxon>Mortierellaceae</taxon>
        <taxon>Linnemannia</taxon>
    </lineage>
</organism>
<evidence type="ECO:0000313" key="3">
    <source>
        <dbReference type="Proteomes" id="UP000078512"/>
    </source>
</evidence>
<dbReference type="AlphaFoldDB" id="A0A197JF80"/>
<reference evidence="2 3" key="1">
    <citation type="submission" date="2016-05" db="EMBL/GenBank/DDBJ databases">
        <title>Genome sequencing reveals origins of a unique bacterial endosymbiosis in the earliest lineages of terrestrial Fungi.</title>
        <authorList>
            <consortium name="DOE Joint Genome Institute"/>
            <person name="Uehling J."/>
            <person name="Gryganskyi A."/>
            <person name="Hameed K."/>
            <person name="Tschaplinski T."/>
            <person name="Misztal P."/>
            <person name="Wu S."/>
            <person name="Desiro A."/>
            <person name="Vande Pol N."/>
            <person name="Du Z.-Y."/>
            <person name="Zienkiewicz A."/>
            <person name="Zienkiewicz K."/>
            <person name="Morin E."/>
            <person name="Tisserant E."/>
            <person name="Splivallo R."/>
            <person name="Hainaut M."/>
            <person name="Henrissat B."/>
            <person name="Ohm R."/>
            <person name="Kuo A."/>
            <person name="Yan J."/>
            <person name="Lipzen A."/>
            <person name="Nolan M."/>
            <person name="Labutti K."/>
            <person name="Barry K."/>
            <person name="Goldstein A."/>
            <person name="Labbe J."/>
            <person name="Schadt C."/>
            <person name="Tuskan G."/>
            <person name="Grigoriev I."/>
            <person name="Martin F."/>
            <person name="Vilgalys R."/>
            <person name="Bonito G."/>
        </authorList>
    </citation>
    <scope>NUCLEOTIDE SEQUENCE [LARGE SCALE GENOMIC DNA]</scope>
    <source>
        <strain evidence="2 3">AG-77</strain>
    </source>
</reference>
<keyword evidence="3" id="KW-1185">Reference proteome</keyword>
<feature type="region of interest" description="Disordered" evidence="1">
    <location>
        <begin position="316"/>
        <end position="348"/>
    </location>
</feature>
<name>A0A197JF80_9FUNG</name>
<gene>
    <name evidence="2" type="ORF">K457DRAFT_1881071</name>
</gene>
<dbReference type="Gene3D" id="3.80.10.10">
    <property type="entry name" value="Ribonuclease Inhibitor"/>
    <property type="match status" value="1"/>
</dbReference>
<dbReference type="Proteomes" id="UP000078512">
    <property type="component" value="Unassembled WGS sequence"/>
</dbReference>
<sequence>MQSTSATTRFLEVPELVVYLAHNHLDNKSLACLLRTNRYIYALCIPALYYYIHAGQKKEKNKNLFTSKKAIRALVRNVDFVRHLELGLFEMVYYVNCVFDYQDQSSTLQLEPPPGPVDEVVVVRGERGTQEAQGEEERMRLSRRPRWLAPPDPQIRTLYPIPLMTLLTKLDLHLGFPTPPSPYYSFDNYNLSVSDRRPYPVPSSEDPRATLTLICWLLDSNPHLLDLRLTSLVIKDRRDIRLLSRAVFGLKRLQEAKFEIIRWNIDRAGKDLEATRGLALAMFFACSPALRRFYLEVKEEDADLWDEVTEEYRKNRQEQPLSWEMSEDNDDGDDGNGHEKKDELTIPRLRKEPMEHLTSLQLRHLKTQDLSGAEFRSMLEHCPNLTTILVPPIHSIQHPQQLAQEIAQRLCPKLTIVKKGSFYGADIGLVFRILEALPAHQVQRYLFSGWWSLIPGLTSDDIGSMFRRQSATLCEIELVGCRNIDSKAIQTILVECWALERLQVDIGAWGLPDNYQQQQPQPLCINLEDAIEYPWGCTRIQDLDLMIAIPDEPLHRSKEMGLVPYYNRPPPTTLSPAETAQFQSLEALYRQIGALIGLERLTLKAVYYGLAGLRPADTNFEWNSFPGMLNLKNEETGRPGYLQLLGGLTKLKRLSGSVSAMTEETKATIGMDEVVWMENYWPALERAEFFKFSGAPWSKEDDFIKMISKHFGWLLEQRQKRGRALDLCGLY</sequence>
<feature type="compositionally biased region" description="Acidic residues" evidence="1">
    <location>
        <begin position="325"/>
        <end position="334"/>
    </location>
</feature>
<dbReference type="InterPro" id="IPR032675">
    <property type="entry name" value="LRR_dom_sf"/>
</dbReference>
<accession>A0A197JF80</accession>